<dbReference type="InterPro" id="IPR016181">
    <property type="entry name" value="Acyl_CoA_acyltransferase"/>
</dbReference>
<proteinExistence type="predicted"/>
<comment type="caution">
    <text evidence="2">The sequence shown here is derived from an EMBL/GenBank/DDBJ whole genome shotgun (WGS) entry which is preliminary data.</text>
</comment>
<sequence length="77" mass="8861">HYVSGELIAGEVVWWVDPEARTRRTGLKLMRKAEETAMGMGAVKMQMVAPNERIGKLYEHFGYTKVESTYQRNLICQ</sequence>
<evidence type="ECO:0000313" key="2">
    <source>
        <dbReference type="EMBL" id="KKL86125.1"/>
    </source>
</evidence>
<feature type="domain" description="N-acetyltransferase" evidence="1">
    <location>
        <begin position="1"/>
        <end position="77"/>
    </location>
</feature>
<dbReference type="Pfam" id="PF00583">
    <property type="entry name" value="Acetyltransf_1"/>
    <property type="match status" value="1"/>
</dbReference>
<reference evidence="2" key="1">
    <citation type="journal article" date="2015" name="Nature">
        <title>Complex archaea that bridge the gap between prokaryotes and eukaryotes.</title>
        <authorList>
            <person name="Spang A."/>
            <person name="Saw J.H."/>
            <person name="Jorgensen S.L."/>
            <person name="Zaremba-Niedzwiedzka K."/>
            <person name="Martijn J."/>
            <person name="Lind A.E."/>
            <person name="van Eijk R."/>
            <person name="Schleper C."/>
            <person name="Guy L."/>
            <person name="Ettema T.J."/>
        </authorList>
    </citation>
    <scope>NUCLEOTIDE SEQUENCE</scope>
</reference>
<accession>A0A0F9HWM9</accession>
<dbReference type="EMBL" id="LAZR01021208">
    <property type="protein sequence ID" value="KKL86125.1"/>
    <property type="molecule type" value="Genomic_DNA"/>
</dbReference>
<dbReference type="AlphaFoldDB" id="A0A0F9HWM9"/>
<evidence type="ECO:0000259" key="1">
    <source>
        <dbReference type="PROSITE" id="PS51186"/>
    </source>
</evidence>
<organism evidence="2">
    <name type="scientific">marine sediment metagenome</name>
    <dbReference type="NCBI Taxonomy" id="412755"/>
    <lineage>
        <taxon>unclassified sequences</taxon>
        <taxon>metagenomes</taxon>
        <taxon>ecological metagenomes</taxon>
    </lineage>
</organism>
<name>A0A0F9HWM9_9ZZZZ</name>
<dbReference type="Gene3D" id="3.40.630.30">
    <property type="match status" value="1"/>
</dbReference>
<dbReference type="PROSITE" id="PS51186">
    <property type="entry name" value="GNAT"/>
    <property type="match status" value="1"/>
</dbReference>
<dbReference type="InterPro" id="IPR000182">
    <property type="entry name" value="GNAT_dom"/>
</dbReference>
<gene>
    <name evidence="2" type="ORF">LCGC14_1947880</name>
</gene>
<protein>
    <recommendedName>
        <fullName evidence="1">N-acetyltransferase domain-containing protein</fullName>
    </recommendedName>
</protein>
<feature type="non-terminal residue" evidence="2">
    <location>
        <position position="1"/>
    </location>
</feature>
<dbReference type="GO" id="GO:0016747">
    <property type="term" value="F:acyltransferase activity, transferring groups other than amino-acyl groups"/>
    <property type="evidence" value="ECO:0007669"/>
    <property type="project" value="InterPro"/>
</dbReference>
<dbReference type="SUPFAM" id="SSF55729">
    <property type="entry name" value="Acyl-CoA N-acyltransferases (Nat)"/>
    <property type="match status" value="1"/>
</dbReference>